<evidence type="ECO:0000256" key="1">
    <source>
        <dbReference type="SAM" id="MobiDB-lite"/>
    </source>
</evidence>
<organism evidence="2 3">
    <name type="scientific">Rhizoctonia solani</name>
    <dbReference type="NCBI Taxonomy" id="456999"/>
    <lineage>
        <taxon>Eukaryota</taxon>
        <taxon>Fungi</taxon>
        <taxon>Dikarya</taxon>
        <taxon>Basidiomycota</taxon>
        <taxon>Agaricomycotina</taxon>
        <taxon>Agaricomycetes</taxon>
        <taxon>Cantharellales</taxon>
        <taxon>Ceratobasidiaceae</taxon>
        <taxon>Rhizoctonia</taxon>
    </lineage>
</organism>
<accession>A0A8H7HP31</accession>
<proteinExistence type="predicted"/>
<feature type="compositionally biased region" description="Basic and acidic residues" evidence="1">
    <location>
        <begin position="9"/>
        <end position="18"/>
    </location>
</feature>
<dbReference type="EMBL" id="JACYCD010000197">
    <property type="protein sequence ID" value="KAF8701064.1"/>
    <property type="molecule type" value="Genomic_DNA"/>
</dbReference>
<reference evidence="2" key="1">
    <citation type="submission" date="2020-09" db="EMBL/GenBank/DDBJ databases">
        <title>Comparative genome analyses of four rice-infecting Rhizoctonia solani isolates reveal extensive enrichment of homogalacturonan modification genes.</title>
        <authorList>
            <person name="Lee D.-Y."/>
            <person name="Jeon J."/>
            <person name="Kim K.-T."/>
            <person name="Cheong K."/>
            <person name="Song H."/>
            <person name="Choi G."/>
            <person name="Ko J."/>
            <person name="Opiyo S.O."/>
            <person name="Zuo S."/>
            <person name="Madhav S."/>
            <person name="Lee Y.-H."/>
            <person name="Wang G.-L."/>
        </authorList>
    </citation>
    <scope>NUCLEOTIDE SEQUENCE</scope>
    <source>
        <strain evidence="2">AG1-IA WGL</strain>
    </source>
</reference>
<feature type="non-terminal residue" evidence="2">
    <location>
        <position position="1"/>
    </location>
</feature>
<dbReference type="InterPro" id="IPR021858">
    <property type="entry name" value="Fun_TF"/>
</dbReference>
<sequence>MLYPSSISHEIDRDGQDRQRRHQSPSYPACETYQSTEASTEHRTQVTHSRTTSSSMHTKLTGMSNNAIVTTKYLLSSLNNVVEELSVGPQHRSFVSTDPEKSITTLSIGFDEREELPQRSPSLSMCGTQDPSNIQELAETNSHNRKPHSMTPGQASLFDALLSLAKQDEDHDTSTVPSHTVTQTNLACSPIESKPDKHGNECSVSENSKASDDVNNNFTRMVSLDRNVESNTLPFILNACVDAFWATQMMFDPLRVIQIGRTYVFRQYEASESARWKLKLVSDFTWAAGSSTIYDLDDLPSFTVFQTHMCQQFLAATTNYSRGTLDQPTAADIFIFGHELFSMAFKYLPLSNILSLMQLSAPIFRRACPGPQDEFVHLPSLLLQSNLSLRYFATFDILMSVIMNRPMFFRYDVAFTQDVPESKMHIQDYLGMQWFYGVPDRLVITLARMNALREDCGDCVDTATIRELELEIAGFRPVLGLSEEPSLLVSRLVVQECWRQAAYIYLYMGLCGAESIDSRVRLAQARFMELFRGVKPGRNPDVFLILPIIMLGVATHSVEEQDAIHQRMMNQPECSRRPTSGNDIIKILNEIWSRPKRLGPVVWHDLRLACLRVVGM</sequence>
<dbReference type="AlphaFoldDB" id="A0A8H7HP31"/>
<feature type="region of interest" description="Disordered" evidence="1">
    <location>
        <begin position="190"/>
        <end position="209"/>
    </location>
</feature>
<name>A0A8H7HP31_9AGAM</name>
<feature type="region of interest" description="Disordered" evidence="1">
    <location>
        <begin position="1"/>
        <end position="58"/>
    </location>
</feature>
<comment type="caution">
    <text evidence="2">The sequence shown here is derived from an EMBL/GenBank/DDBJ whole genome shotgun (WGS) entry which is preliminary data.</text>
</comment>
<evidence type="ECO:0000313" key="2">
    <source>
        <dbReference type="EMBL" id="KAF8701064.1"/>
    </source>
</evidence>
<feature type="compositionally biased region" description="Low complexity" evidence="1">
    <location>
        <begin position="47"/>
        <end position="58"/>
    </location>
</feature>
<evidence type="ECO:0000313" key="3">
    <source>
        <dbReference type="Proteomes" id="UP000602905"/>
    </source>
</evidence>
<gene>
    <name evidence="2" type="ORF">RHS03_06578</name>
</gene>
<protein>
    <submittedName>
        <fullName evidence="2">Uncharacterized protein</fullName>
    </submittedName>
</protein>
<dbReference type="Pfam" id="PF11951">
    <property type="entry name" value="Fungal_trans_2"/>
    <property type="match status" value="1"/>
</dbReference>
<dbReference type="OrthoDB" id="3228808at2759"/>
<dbReference type="Proteomes" id="UP000602905">
    <property type="component" value="Unassembled WGS sequence"/>
</dbReference>